<gene>
    <name evidence="2" type="ORF">ACFOSH_24990</name>
</gene>
<organism evidence="2 3">
    <name type="scientific">Amycolatopsis speibonae</name>
    <dbReference type="NCBI Taxonomy" id="1450224"/>
    <lineage>
        <taxon>Bacteria</taxon>
        <taxon>Bacillati</taxon>
        <taxon>Actinomycetota</taxon>
        <taxon>Actinomycetes</taxon>
        <taxon>Pseudonocardiales</taxon>
        <taxon>Pseudonocardiaceae</taxon>
        <taxon>Amycolatopsis</taxon>
    </lineage>
</organism>
<comment type="caution">
    <text evidence="2">The sequence shown here is derived from an EMBL/GenBank/DDBJ whole genome shotgun (WGS) entry which is preliminary data.</text>
</comment>
<keyword evidence="3" id="KW-1185">Reference proteome</keyword>
<evidence type="ECO:0000313" key="3">
    <source>
        <dbReference type="Proteomes" id="UP001595645"/>
    </source>
</evidence>
<feature type="compositionally biased region" description="Basic and acidic residues" evidence="1">
    <location>
        <begin position="479"/>
        <end position="499"/>
    </location>
</feature>
<evidence type="ECO:0008006" key="4">
    <source>
        <dbReference type="Google" id="ProtNLM"/>
    </source>
</evidence>
<name>A0ABV7P0W4_9PSEU</name>
<dbReference type="RefSeq" id="WP_378241473.1">
    <property type="nucleotide sequence ID" value="NZ_JBHRWK010000038.1"/>
</dbReference>
<protein>
    <recommendedName>
        <fullName evidence="4">Recombinase domain-containing protein</fullName>
    </recommendedName>
</protein>
<accession>A0ABV7P0W4</accession>
<evidence type="ECO:0000313" key="2">
    <source>
        <dbReference type="EMBL" id="MFC3452705.1"/>
    </source>
</evidence>
<reference evidence="3" key="1">
    <citation type="journal article" date="2019" name="Int. J. Syst. Evol. Microbiol.">
        <title>The Global Catalogue of Microorganisms (GCM) 10K type strain sequencing project: providing services to taxonomists for standard genome sequencing and annotation.</title>
        <authorList>
            <consortium name="The Broad Institute Genomics Platform"/>
            <consortium name="The Broad Institute Genome Sequencing Center for Infectious Disease"/>
            <person name="Wu L."/>
            <person name="Ma J."/>
        </authorList>
    </citation>
    <scope>NUCLEOTIDE SEQUENCE [LARGE SCALE GENOMIC DNA]</scope>
    <source>
        <strain evidence="3">CGMCC 4.7676</strain>
    </source>
</reference>
<evidence type="ECO:0000256" key="1">
    <source>
        <dbReference type="SAM" id="MobiDB-lite"/>
    </source>
</evidence>
<dbReference type="EMBL" id="JBHRWK010000038">
    <property type="protein sequence ID" value="MFC3452705.1"/>
    <property type="molecule type" value="Genomic_DNA"/>
</dbReference>
<proteinExistence type="predicted"/>
<dbReference type="Proteomes" id="UP001595645">
    <property type="component" value="Unassembled WGS sequence"/>
</dbReference>
<feature type="region of interest" description="Disordered" evidence="1">
    <location>
        <begin position="479"/>
        <end position="500"/>
    </location>
</feature>
<sequence length="518" mass="57306">MPKDSHSARRQDAKLLSLLADVSYSEAVQRLDGARGAELADESRCLVEELHQAARARADVSGQSVRSAKSTLLCERGLLPADSAFPVLHADTYEWSELHGAHVKCERQLADVTRALTGVVLPPQAGQPEYRLRCVLTSPARGRQLGEVVTLDGRRWSFDLSPMQVGAPRRARCSADRPVYTSLTLPTDILVPVSTLRRRRLIPARTQAPIATLRSLAGRTMPLYAATDAVPIPATTPQQAKAILRSRTCSTCGITSSEPFRIARDGRHYCTAHFDAAMKCVENAERARGRAVSTLWAQQVRRDPSAVLLMLCTNDGSLTVRMEAIEGAVIINEVVPLADIPSQMDVLFDEVRPDQLPAWVGAAVDNGWLGRRLIAAVTRGADEKLVLLMNGFDRGRRRSSCGRSDWQDQLYRRYGIWNGDVRPEPGRFEFLEPEYLDSGIRRRKRTKEFDPAGVIAEMRAMLAAMADETLTEAETDHAERYLAKERGPGRSPFDRRSDRAPLASGLMRVFGAKRATSD</sequence>